<dbReference type="Proteomes" id="UP000034392">
    <property type="component" value="Chromosome"/>
</dbReference>
<evidence type="ECO:0000256" key="1">
    <source>
        <dbReference type="ARBA" id="ARBA00004651"/>
    </source>
</evidence>
<dbReference type="Pfam" id="PF12698">
    <property type="entry name" value="ABC2_membrane_3"/>
    <property type="match status" value="1"/>
</dbReference>
<dbReference type="EMBL" id="CP011452">
    <property type="protein sequence ID" value="AKH43543.1"/>
    <property type="molecule type" value="Genomic_DNA"/>
</dbReference>
<keyword evidence="7" id="KW-0472">Membrane</keyword>
<sequence length="372" mass="40626">MSFSRFAAIMRKETRQAIRDPSTLMIAGLLPIMLIFLFGYAVSFDPRQFSVGVVVEQPTGETESFVASLRNTRYFEIETAPVRKDFETLMAAGELDAIIILPQDFSAIALRGEAAPIQILVDGGDPNTAGLVGSYIELLVINWLEQEWLDRGQPPLAPLVSIEPRVWFNAEISSRNYLVPGSVAIILTIIGALLTALVVAREWERGTMEALLATPVGPLELLLGKLVPYFVLGLGSFMLSVFVAVAFFGVPFRGSFLALSLAAALFMLCSLGQGLLISTLTRNQLVAAQVAVMLAFLPAFYFSNFVFELDSMPLALQLFSYAIPARFLVSTLQTQFLAGNVWAVLLPDLAALAIFAIVIFAICALFTRTRLD</sequence>
<name>A0A0F7KT17_9SPHN</name>
<dbReference type="InterPro" id="IPR051449">
    <property type="entry name" value="ABC-2_transporter_component"/>
</dbReference>
<accession>A0A0F7KT17</accession>
<evidence type="ECO:0000313" key="8">
    <source>
        <dbReference type="EMBL" id="AKH43543.1"/>
    </source>
</evidence>
<comment type="similarity">
    <text evidence="2">Belongs to the ABC-2 integral membrane protein family.</text>
</comment>
<evidence type="ECO:0000256" key="7">
    <source>
        <dbReference type="ARBA" id="ARBA00023136"/>
    </source>
</evidence>
<dbReference type="RefSeq" id="WP_046904072.1">
    <property type="nucleotide sequence ID" value="NZ_CP011452.2"/>
</dbReference>
<dbReference type="AlphaFoldDB" id="A0A0F7KT17"/>
<reference evidence="8" key="1">
    <citation type="submission" date="2015-05" db="EMBL/GenBank/DDBJ databases">
        <title>The complete genome of Altererythrobacter atlanticus strain 26DY36.</title>
        <authorList>
            <person name="Wu Y.-H."/>
            <person name="Cheng H."/>
            <person name="Wu X.-W."/>
        </authorList>
    </citation>
    <scope>NUCLEOTIDE SEQUENCE [LARGE SCALE GENOMIC DNA]</scope>
    <source>
        <strain evidence="8">26DY36</strain>
    </source>
</reference>
<protein>
    <submittedName>
        <fullName evidence="8">Inner membrane transport permease YbhS</fullName>
    </submittedName>
</protein>
<dbReference type="OrthoDB" id="9784671at2"/>
<evidence type="ECO:0000256" key="4">
    <source>
        <dbReference type="ARBA" id="ARBA00022475"/>
    </source>
</evidence>
<comment type="subcellular location">
    <subcellularLocation>
        <location evidence="1">Cell membrane</location>
        <topology evidence="1">Multi-pass membrane protein</topology>
    </subcellularLocation>
</comment>
<gene>
    <name evidence="8" type="primary">ybhS_1</name>
    <name evidence="8" type="ORF">WYH_02513</name>
</gene>
<keyword evidence="5" id="KW-0812">Transmembrane</keyword>
<evidence type="ECO:0000256" key="3">
    <source>
        <dbReference type="ARBA" id="ARBA00022448"/>
    </source>
</evidence>
<evidence type="ECO:0000256" key="6">
    <source>
        <dbReference type="ARBA" id="ARBA00022989"/>
    </source>
</evidence>
<organism evidence="8 9">
    <name type="scientific">Croceibacterium atlanticum</name>
    <dbReference type="NCBI Taxonomy" id="1267766"/>
    <lineage>
        <taxon>Bacteria</taxon>
        <taxon>Pseudomonadati</taxon>
        <taxon>Pseudomonadota</taxon>
        <taxon>Alphaproteobacteria</taxon>
        <taxon>Sphingomonadales</taxon>
        <taxon>Erythrobacteraceae</taxon>
        <taxon>Croceibacterium</taxon>
    </lineage>
</organism>
<evidence type="ECO:0000256" key="5">
    <source>
        <dbReference type="ARBA" id="ARBA00022692"/>
    </source>
</evidence>
<evidence type="ECO:0000313" key="9">
    <source>
        <dbReference type="Proteomes" id="UP000034392"/>
    </source>
</evidence>
<dbReference type="STRING" id="1267766.WYH_02513"/>
<keyword evidence="3" id="KW-0813">Transport</keyword>
<dbReference type="InterPro" id="IPR047817">
    <property type="entry name" value="ABC2_TM_bact-type"/>
</dbReference>
<dbReference type="PROSITE" id="PS51012">
    <property type="entry name" value="ABC_TM2"/>
    <property type="match status" value="1"/>
</dbReference>
<keyword evidence="6" id="KW-1133">Transmembrane helix</keyword>
<proteinExistence type="inferred from homology"/>
<dbReference type="InterPro" id="IPR013525">
    <property type="entry name" value="ABC2_TM"/>
</dbReference>
<dbReference type="Gene3D" id="3.40.1710.10">
    <property type="entry name" value="abc type-2 transporter like domain"/>
    <property type="match status" value="1"/>
</dbReference>
<dbReference type="PANTHER" id="PTHR30294:SF29">
    <property type="entry name" value="MULTIDRUG ABC TRANSPORTER PERMEASE YBHS-RELATED"/>
    <property type="match status" value="1"/>
</dbReference>
<dbReference type="PANTHER" id="PTHR30294">
    <property type="entry name" value="MEMBRANE COMPONENT OF ABC TRANSPORTER YHHJ-RELATED"/>
    <property type="match status" value="1"/>
</dbReference>
<dbReference type="PATRIC" id="fig|1267766.3.peg.2544"/>
<keyword evidence="9" id="KW-1185">Reference proteome</keyword>
<evidence type="ECO:0000256" key="2">
    <source>
        <dbReference type="ARBA" id="ARBA00007783"/>
    </source>
</evidence>
<dbReference type="GO" id="GO:0005886">
    <property type="term" value="C:plasma membrane"/>
    <property type="evidence" value="ECO:0007669"/>
    <property type="project" value="UniProtKB-SubCell"/>
</dbReference>
<dbReference type="KEGG" id="aay:WYH_02513"/>
<dbReference type="GO" id="GO:0140359">
    <property type="term" value="F:ABC-type transporter activity"/>
    <property type="evidence" value="ECO:0007669"/>
    <property type="project" value="InterPro"/>
</dbReference>
<keyword evidence="4" id="KW-1003">Cell membrane</keyword>